<accession>A0A7G6SPY1</accession>
<sequence length="58" mass="6468">MKKILLASVLALVAASAAIAPSQAETVIIKNGRHHCRTRLVTHWVHHHRVTEQVKVCH</sequence>
<protein>
    <submittedName>
        <fullName evidence="2">Uncharacterized protein</fullName>
    </submittedName>
</protein>
<dbReference type="Proteomes" id="UP000515465">
    <property type="component" value="Chromosome"/>
</dbReference>
<organism evidence="2 3">
    <name type="scientific">Mesorhizobium huakuii</name>
    <dbReference type="NCBI Taxonomy" id="28104"/>
    <lineage>
        <taxon>Bacteria</taxon>
        <taxon>Pseudomonadati</taxon>
        <taxon>Pseudomonadota</taxon>
        <taxon>Alphaproteobacteria</taxon>
        <taxon>Hyphomicrobiales</taxon>
        <taxon>Phyllobacteriaceae</taxon>
        <taxon>Mesorhizobium</taxon>
    </lineage>
</organism>
<evidence type="ECO:0000313" key="2">
    <source>
        <dbReference type="EMBL" id="QND56563.1"/>
    </source>
</evidence>
<reference evidence="3" key="1">
    <citation type="journal article" date="2020" name="Mol. Plant Microbe">
        <title>Rhizobial microsymbionts of the narrowly endemic Oxytropis species growing in Kamchatka are characterized by significant genetic diversity and possess a set of genes that are associated with T3SS and T6SS secretion systems and can affect the development of symbiosis.</title>
        <authorList>
            <person name="Safronova V."/>
            <person name="Guro P."/>
            <person name="Sazanova A."/>
            <person name="Kuznetsova I."/>
            <person name="Belimov A."/>
            <person name="Yakubov V."/>
            <person name="Chirak E."/>
            <person name="Afonin A."/>
            <person name="Gogolev Y."/>
            <person name="Andronov E."/>
            <person name="Tikhonovich I."/>
        </authorList>
    </citation>
    <scope>NUCLEOTIDE SEQUENCE [LARGE SCALE GENOMIC DNA]</scope>
    <source>
        <strain evidence="3">583</strain>
    </source>
</reference>
<evidence type="ECO:0000313" key="3">
    <source>
        <dbReference type="Proteomes" id="UP000515465"/>
    </source>
</evidence>
<name>A0A7G6SPY1_9HYPH</name>
<dbReference type="EMBL" id="CP050296">
    <property type="protein sequence ID" value="QND56563.1"/>
    <property type="molecule type" value="Genomic_DNA"/>
</dbReference>
<evidence type="ECO:0000256" key="1">
    <source>
        <dbReference type="SAM" id="SignalP"/>
    </source>
</evidence>
<gene>
    <name evidence="2" type="ORF">HB778_08025</name>
</gene>
<feature type="chain" id="PRO_5029017201" evidence="1">
    <location>
        <begin position="25"/>
        <end position="58"/>
    </location>
</feature>
<dbReference type="RefSeq" id="WP_183462847.1">
    <property type="nucleotide sequence ID" value="NZ_CP050296.1"/>
</dbReference>
<proteinExistence type="predicted"/>
<feature type="signal peptide" evidence="1">
    <location>
        <begin position="1"/>
        <end position="24"/>
    </location>
</feature>
<dbReference type="AlphaFoldDB" id="A0A7G6SPY1"/>
<keyword evidence="1" id="KW-0732">Signal</keyword>